<accession>A0ABY5ZJ76</accession>
<evidence type="ECO:0000313" key="3">
    <source>
        <dbReference type="Proteomes" id="UP001060414"/>
    </source>
</evidence>
<evidence type="ECO:0000256" key="1">
    <source>
        <dbReference type="SAM" id="SignalP"/>
    </source>
</evidence>
<evidence type="ECO:0008006" key="4">
    <source>
        <dbReference type="Google" id="ProtNLM"/>
    </source>
</evidence>
<dbReference type="RefSeq" id="WP_260747528.1">
    <property type="nucleotide sequence ID" value="NZ_CP092109.1"/>
</dbReference>
<reference evidence="2" key="1">
    <citation type="journal article" date="2022" name="Environ. Microbiol.">
        <title>Geoalkalibacter halelectricus SAP #1 sp. nov. possessing extracellular electron transfer and mineral#reducing capabilities from a haloalkaline environment.</title>
        <authorList>
            <person name="Yadav S."/>
            <person name="Singh R."/>
            <person name="Sundharam S.S."/>
            <person name="Chaudhary S."/>
            <person name="Krishnamurthi S."/>
            <person name="Patil S.A."/>
        </authorList>
    </citation>
    <scope>NUCLEOTIDE SEQUENCE</scope>
    <source>
        <strain evidence="2">SAP-1</strain>
    </source>
</reference>
<keyword evidence="1" id="KW-0732">Signal</keyword>
<feature type="chain" id="PRO_5046015080" description="Lipoprotein" evidence="1">
    <location>
        <begin position="26"/>
        <end position="204"/>
    </location>
</feature>
<gene>
    <name evidence="2" type="ORF">L9S41_16020</name>
</gene>
<sequence>MNGLSVRLSAALAAVLLFLGGCALIQPPAADDGRATLVRDGEALVWQDEYRFVPPPRPWQLIDLDEDDYSVGYMMLCDEGYPCQSTLAYAEEPFGYSLDFETRQEEFFRRFLWASRVNFAEPKLQPTEVFGKEGLIAVTEGIEPVLGHKVHAKVVFARRGERVVAFYFTQWRAADADYDLRDEQDFDRFVESFEFLRPSFFEQL</sequence>
<organism evidence="2 3">
    <name type="scientific">Geoalkalibacter halelectricus</name>
    <dbReference type="NCBI Taxonomy" id="2847045"/>
    <lineage>
        <taxon>Bacteria</taxon>
        <taxon>Pseudomonadati</taxon>
        <taxon>Thermodesulfobacteriota</taxon>
        <taxon>Desulfuromonadia</taxon>
        <taxon>Desulfuromonadales</taxon>
        <taxon>Geoalkalibacteraceae</taxon>
        <taxon>Geoalkalibacter</taxon>
    </lineage>
</organism>
<proteinExistence type="predicted"/>
<evidence type="ECO:0000313" key="2">
    <source>
        <dbReference type="EMBL" id="UWZ79171.1"/>
    </source>
</evidence>
<protein>
    <recommendedName>
        <fullName evidence="4">Lipoprotein</fullName>
    </recommendedName>
</protein>
<keyword evidence="3" id="KW-1185">Reference proteome</keyword>
<name>A0ABY5ZJ76_9BACT</name>
<dbReference type="PROSITE" id="PS51257">
    <property type="entry name" value="PROKAR_LIPOPROTEIN"/>
    <property type="match status" value="1"/>
</dbReference>
<feature type="signal peptide" evidence="1">
    <location>
        <begin position="1"/>
        <end position="25"/>
    </location>
</feature>
<dbReference type="Proteomes" id="UP001060414">
    <property type="component" value="Chromosome"/>
</dbReference>
<dbReference type="EMBL" id="CP092109">
    <property type="protein sequence ID" value="UWZ79171.1"/>
    <property type="molecule type" value="Genomic_DNA"/>
</dbReference>